<comment type="caution">
    <text evidence="14">The sequence shown here is derived from an EMBL/GenBank/DDBJ whole genome shotgun (WGS) entry which is preliminary data.</text>
</comment>
<evidence type="ECO:0000256" key="8">
    <source>
        <dbReference type="ARBA" id="ARBA00022833"/>
    </source>
</evidence>
<dbReference type="Pfam" id="PF00097">
    <property type="entry name" value="zf-C3HC4"/>
    <property type="match status" value="1"/>
</dbReference>
<feature type="region of interest" description="Disordered" evidence="12">
    <location>
        <begin position="106"/>
        <end position="155"/>
    </location>
</feature>
<comment type="domain">
    <text evidence="11">The RING-type zinc finger domain is responsible for E3 ligase activity.</text>
</comment>
<feature type="compositionally biased region" description="Polar residues" evidence="12">
    <location>
        <begin position="1"/>
        <end position="10"/>
    </location>
</feature>
<dbReference type="GO" id="GO:0008270">
    <property type="term" value="F:zinc ion binding"/>
    <property type="evidence" value="ECO:0007669"/>
    <property type="project" value="UniProtKB-KW"/>
</dbReference>
<evidence type="ECO:0000313" key="15">
    <source>
        <dbReference type="Proteomes" id="UP001454036"/>
    </source>
</evidence>
<dbReference type="GO" id="GO:0016874">
    <property type="term" value="F:ligase activity"/>
    <property type="evidence" value="ECO:0007669"/>
    <property type="project" value="UniProtKB-KW"/>
</dbReference>
<evidence type="ECO:0000256" key="4">
    <source>
        <dbReference type="ARBA" id="ARBA00022679"/>
    </source>
</evidence>
<dbReference type="GO" id="GO:0061630">
    <property type="term" value="F:ubiquitin protein ligase activity"/>
    <property type="evidence" value="ECO:0007669"/>
    <property type="project" value="UniProtKB-UniRule"/>
</dbReference>
<dbReference type="InterPro" id="IPR045103">
    <property type="entry name" value="RNF5/RNF185-like"/>
</dbReference>
<keyword evidence="11" id="KW-1133">Transmembrane helix</keyword>
<organism evidence="14 15">
    <name type="scientific">Lithospermum erythrorhizon</name>
    <name type="common">Purple gromwell</name>
    <name type="synonym">Lithospermum officinale var. erythrorhizon</name>
    <dbReference type="NCBI Taxonomy" id="34254"/>
    <lineage>
        <taxon>Eukaryota</taxon>
        <taxon>Viridiplantae</taxon>
        <taxon>Streptophyta</taxon>
        <taxon>Embryophyta</taxon>
        <taxon>Tracheophyta</taxon>
        <taxon>Spermatophyta</taxon>
        <taxon>Magnoliopsida</taxon>
        <taxon>eudicotyledons</taxon>
        <taxon>Gunneridae</taxon>
        <taxon>Pentapetalae</taxon>
        <taxon>asterids</taxon>
        <taxon>lamiids</taxon>
        <taxon>Boraginales</taxon>
        <taxon>Boraginaceae</taxon>
        <taxon>Boraginoideae</taxon>
        <taxon>Lithospermeae</taxon>
        <taxon>Lithospermum</taxon>
    </lineage>
</organism>
<dbReference type="GO" id="GO:0005789">
    <property type="term" value="C:endoplasmic reticulum membrane"/>
    <property type="evidence" value="ECO:0007669"/>
    <property type="project" value="UniProtKB-SubCell"/>
</dbReference>
<sequence>MDIGQNTNEPSIDFVSGHGVPLKQKRKKTSATTDSSDNLNECFDCNICLDAAHDPVVTLCGHLYCWPCIYKWIQVQSSSPESDERPQCPICKAHISSSTLVPLYGRGTSSSDSEVKKVHPDYKIPGRPQAQELPSPTEMTSEPGQQHPNYGSQPQQHQLIPHTLRSYPSMAPSSFSGTTGTNIYSPTVWMFGEMVSATFFGNDSNLLGYTQPSSYPPAYSSPRIRRQEMQVVKSLNRLSIFFLCCLVLCLLLF</sequence>
<dbReference type="PROSITE" id="PS50089">
    <property type="entry name" value="ZF_RING_2"/>
    <property type="match status" value="1"/>
</dbReference>
<dbReference type="Gene3D" id="3.30.40.10">
    <property type="entry name" value="Zinc/RING finger domain, C3HC4 (zinc finger)"/>
    <property type="match status" value="1"/>
</dbReference>
<dbReference type="InterPro" id="IPR018957">
    <property type="entry name" value="Znf_C3HC4_RING-type"/>
</dbReference>
<dbReference type="EC" id="2.3.2.27" evidence="11"/>
<name>A0AAV3RRT3_LITER</name>
<evidence type="ECO:0000256" key="9">
    <source>
        <dbReference type="ARBA" id="ARBA00023136"/>
    </source>
</evidence>
<dbReference type="SUPFAM" id="SSF57850">
    <property type="entry name" value="RING/U-box"/>
    <property type="match status" value="1"/>
</dbReference>
<evidence type="ECO:0000256" key="12">
    <source>
        <dbReference type="SAM" id="MobiDB-lite"/>
    </source>
</evidence>
<feature type="region of interest" description="Disordered" evidence="12">
    <location>
        <begin position="1"/>
        <end position="35"/>
    </location>
</feature>
<evidence type="ECO:0000256" key="2">
    <source>
        <dbReference type="ARBA" id="ARBA00004308"/>
    </source>
</evidence>
<comment type="catalytic activity">
    <reaction evidence="1 11">
        <text>S-ubiquitinyl-[E2 ubiquitin-conjugating enzyme]-L-cysteine + [acceptor protein]-L-lysine = [E2 ubiquitin-conjugating enzyme]-L-cysteine + N(6)-ubiquitinyl-[acceptor protein]-L-lysine.</text>
        <dbReference type="EC" id="2.3.2.27"/>
    </reaction>
</comment>
<evidence type="ECO:0000256" key="6">
    <source>
        <dbReference type="ARBA" id="ARBA00022771"/>
    </source>
</evidence>
<feature type="transmembrane region" description="Helical" evidence="11">
    <location>
        <begin position="234"/>
        <end position="252"/>
    </location>
</feature>
<comment type="function">
    <text evidence="11">E3 ubiquitin-protein ligase.</text>
</comment>
<dbReference type="CDD" id="cd16745">
    <property type="entry name" value="RING-HC_AtRMA-like"/>
    <property type="match status" value="1"/>
</dbReference>
<keyword evidence="4 11" id="KW-0808">Transferase</keyword>
<dbReference type="GO" id="GO:0006511">
    <property type="term" value="P:ubiquitin-dependent protein catabolic process"/>
    <property type="evidence" value="ECO:0007669"/>
    <property type="project" value="UniProtKB-UniRule"/>
</dbReference>
<protein>
    <recommendedName>
        <fullName evidence="11">E3 ubiquitin-protein ligase RMA</fullName>
        <ecNumber evidence="11">2.3.2.27</ecNumber>
    </recommendedName>
    <alternativeName>
        <fullName evidence="11">Protein RING membrane-anchor</fullName>
    </alternativeName>
    <alternativeName>
        <fullName evidence="11">RING-type E3 ubiquitin transferase RMA</fullName>
    </alternativeName>
</protein>
<evidence type="ECO:0000256" key="11">
    <source>
        <dbReference type="RuleBase" id="RU369090"/>
    </source>
</evidence>
<dbReference type="AlphaFoldDB" id="A0AAV3RRT3"/>
<comment type="subcellular location">
    <subcellularLocation>
        <location evidence="2">Endomembrane system</location>
    </subcellularLocation>
    <subcellularLocation>
        <location evidence="11">Endoplasmic reticulum membrane</location>
        <topology evidence="11">Single-pass type IV membrane protein</topology>
    </subcellularLocation>
</comment>
<keyword evidence="14" id="KW-0436">Ligase</keyword>
<feature type="compositionally biased region" description="Basic and acidic residues" evidence="12">
    <location>
        <begin position="113"/>
        <end position="124"/>
    </location>
</feature>
<keyword evidence="15" id="KW-1185">Reference proteome</keyword>
<feature type="compositionally biased region" description="Polar residues" evidence="12">
    <location>
        <begin position="132"/>
        <end position="155"/>
    </location>
</feature>
<evidence type="ECO:0000256" key="1">
    <source>
        <dbReference type="ARBA" id="ARBA00000900"/>
    </source>
</evidence>
<feature type="domain" description="RING-type" evidence="13">
    <location>
        <begin position="45"/>
        <end position="92"/>
    </location>
</feature>
<accession>A0AAV3RRT3</accession>
<dbReference type="EMBL" id="BAABME010011334">
    <property type="protein sequence ID" value="GAA0183595.1"/>
    <property type="molecule type" value="Genomic_DNA"/>
</dbReference>
<dbReference type="InterPro" id="IPR001841">
    <property type="entry name" value="Znf_RING"/>
</dbReference>
<evidence type="ECO:0000256" key="5">
    <source>
        <dbReference type="ARBA" id="ARBA00022723"/>
    </source>
</evidence>
<proteinExistence type="predicted"/>
<evidence type="ECO:0000313" key="14">
    <source>
        <dbReference type="EMBL" id="GAA0183595.1"/>
    </source>
</evidence>
<keyword evidence="5 11" id="KW-0479">Metal-binding</keyword>
<keyword evidence="11" id="KW-0256">Endoplasmic reticulum</keyword>
<keyword evidence="11" id="KW-0812">Transmembrane</keyword>
<evidence type="ECO:0000259" key="13">
    <source>
        <dbReference type="PROSITE" id="PS50089"/>
    </source>
</evidence>
<reference evidence="14 15" key="1">
    <citation type="submission" date="2024-01" db="EMBL/GenBank/DDBJ databases">
        <title>The complete chloroplast genome sequence of Lithospermum erythrorhizon: insights into the phylogenetic relationship among Boraginaceae species and the maternal lineages of purple gromwells.</title>
        <authorList>
            <person name="Okada T."/>
            <person name="Watanabe K."/>
        </authorList>
    </citation>
    <scope>NUCLEOTIDE SEQUENCE [LARGE SCALE GENOMIC DNA]</scope>
</reference>
<dbReference type="SMART" id="SM00184">
    <property type="entry name" value="RING"/>
    <property type="match status" value="1"/>
</dbReference>
<dbReference type="PROSITE" id="PS00518">
    <property type="entry name" value="ZF_RING_1"/>
    <property type="match status" value="1"/>
</dbReference>
<evidence type="ECO:0000256" key="10">
    <source>
        <dbReference type="PROSITE-ProRule" id="PRU00175"/>
    </source>
</evidence>
<dbReference type="Proteomes" id="UP001454036">
    <property type="component" value="Unassembled WGS sequence"/>
</dbReference>
<keyword evidence="8 11" id="KW-0862">Zinc</keyword>
<keyword evidence="7 11" id="KW-0833">Ubl conjugation pathway</keyword>
<evidence type="ECO:0000256" key="7">
    <source>
        <dbReference type="ARBA" id="ARBA00022786"/>
    </source>
</evidence>
<dbReference type="InterPro" id="IPR017907">
    <property type="entry name" value="Znf_RING_CS"/>
</dbReference>
<keyword evidence="6 10" id="KW-0863">Zinc-finger</keyword>
<dbReference type="PANTHER" id="PTHR12313">
    <property type="entry name" value="E3 UBIQUITIN-PROTEIN LIGASE RNF5-RELATED"/>
    <property type="match status" value="1"/>
</dbReference>
<dbReference type="InterPro" id="IPR013083">
    <property type="entry name" value="Znf_RING/FYVE/PHD"/>
</dbReference>
<keyword evidence="9 11" id="KW-0472">Membrane</keyword>
<evidence type="ECO:0000256" key="3">
    <source>
        <dbReference type="ARBA" id="ARBA00004906"/>
    </source>
</evidence>
<gene>
    <name evidence="14" type="ORF">LIER_30976</name>
</gene>
<comment type="pathway">
    <text evidence="3 11">Protein modification; protein ubiquitination.</text>
</comment>